<accession>A0A9X5H999</accession>
<protein>
    <submittedName>
        <fullName evidence="2">Uncharacterized protein</fullName>
    </submittedName>
</protein>
<comment type="caution">
    <text evidence="2">The sequence shown here is derived from an EMBL/GenBank/DDBJ whole genome shotgun (WGS) entry which is preliminary data.</text>
</comment>
<dbReference type="AlphaFoldDB" id="A0A9X5H999"/>
<evidence type="ECO:0000313" key="3">
    <source>
        <dbReference type="Proteomes" id="UP000474104"/>
    </source>
</evidence>
<dbReference type="EMBL" id="VIRB01000149">
    <property type="protein sequence ID" value="NDO72025.1"/>
    <property type="molecule type" value="Genomic_DNA"/>
</dbReference>
<dbReference type="OrthoDB" id="1957968at2"/>
<feature type="compositionally biased region" description="Acidic residues" evidence="1">
    <location>
        <begin position="138"/>
        <end position="158"/>
    </location>
</feature>
<dbReference type="RefSeq" id="WP_004081937.1">
    <property type="nucleotide sequence ID" value="NZ_VIRB01000149.1"/>
</dbReference>
<feature type="region of interest" description="Disordered" evidence="1">
    <location>
        <begin position="99"/>
        <end position="196"/>
    </location>
</feature>
<gene>
    <name evidence="2" type="ORF">FMM80_26600</name>
</gene>
<reference evidence="2 3" key="1">
    <citation type="submission" date="2019-07" db="EMBL/GenBank/DDBJ databases">
        <title>Draft genome sequences of 15 bacterial species constituting the stable defined intestinal microbiota of the GM15 gnotobiotic mouse model.</title>
        <authorList>
            <person name="Elie C."/>
            <person name="Mathieu A."/>
            <person name="Saliou A."/>
            <person name="Darnaud M."/>
            <person name="Leulier F."/>
            <person name="Tamellini A."/>
        </authorList>
    </citation>
    <scope>NUCLEOTIDE SEQUENCE [LARGE SCALE GENOMIC DNA]</scope>
    <source>
        <strain evidence="3">ASF 502</strain>
    </source>
</reference>
<feature type="compositionally biased region" description="Acidic residues" evidence="1">
    <location>
        <begin position="181"/>
        <end position="190"/>
    </location>
</feature>
<evidence type="ECO:0000256" key="1">
    <source>
        <dbReference type="SAM" id="MobiDB-lite"/>
    </source>
</evidence>
<proteinExistence type="predicted"/>
<sequence>MAGMKNICGKIPMELHAKMRQEIEQREISTQQFIQQVIEEHFTEKGGQISMAVRTVAVQVSEELFARLKAAVAKKGCRQKDFLIELIEKAIEEIEAEFGEEKAQGSPAVEAGPEAPPAQRETGNEEVSEPAETGSGETEAEEPEQTEAGDTPEEEPGELEGPSGGEEPDEAEARETASEPETADTEETGLEMDTVA</sequence>
<organism evidence="2 3">
    <name type="scientific">Schaedlerella arabinosiphila</name>
    <dbReference type="NCBI Taxonomy" id="2044587"/>
    <lineage>
        <taxon>Bacteria</taxon>
        <taxon>Bacillati</taxon>
        <taxon>Bacillota</taxon>
        <taxon>Clostridia</taxon>
        <taxon>Lachnospirales</taxon>
        <taxon>Lachnospiraceae</taxon>
        <taxon>Schaedlerella</taxon>
    </lineage>
</organism>
<evidence type="ECO:0000313" key="2">
    <source>
        <dbReference type="EMBL" id="NDO72025.1"/>
    </source>
</evidence>
<name>A0A9X5H999_9FIRM</name>
<dbReference type="Proteomes" id="UP000474104">
    <property type="component" value="Unassembled WGS sequence"/>
</dbReference>